<keyword evidence="8" id="KW-1133">Transmembrane helix</keyword>
<comment type="similarity">
    <text evidence="4">Belongs to the Bcl-2 family.</text>
</comment>
<feature type="compositionally biased region" description="Pro residues" evidence="13">
    <location>
        <begin position="29"/>
        <end position="43"/>
    </location>
</feature>
<keyword evidence="15" id="KW-1185">Reference proteome</keyword>
<evidence type="ECO:0000256" key="6">
    <source>
        <dbReference type="ARBA" id="ARBA00022692"/>
    </source>
</evidence>
<evidence type="ECO:0000256" key="10">
    <source>
        <dbReference type="ARBA" id="ARBA00023136"/>
    </source>
</evidence>
<sequence length="212" mass="23044">MSDPYNSREIVNDFIRYKLTQRGYGQSGPSPPPPSSSPPPPPSSSSSQSTAQLLRVLRAAGDEFESRYRASFSDLSQQLHVSQGCAEQRFAEVTAELFRDGVNWGRVVAFLAFGAALCAECAGKEMGFLVDGIAQWMANYLDEELRDWIQQNGGWDSFVSLYGARGGGLARRRLHGANDDEPLVWPSLKTVITGLAAVGACLTVGALFNVHK</sequence>
<feature type="region of interest" description="Disordered" evidence="13">
    <location>
        <begin position="22"/>
        <end position="50"/>
    </location>
</feature>
<dbReference type="PROSITE" id="PS01259">
    <property type="entry name" value="BH3"/>
    <property type="match status" value="1"/>
</dbReference>
<name>A0AAJ7U7E2_PETMA</name>
<feature type="short sequence motif" description="BH4" evidence="12">
    <location>
        <begin position="7"/>
        <end position="24"/>
    </location>
</feature>
<dbReference type="GO" id="GO:0051400">
    <property type="term" value="F:BH domain binding"/>
    <property type="evidence" value="ECO:0007669"/>
    <property type="project" value="TreeGrafter"/>
</dbReference>
<keyword evidence="11" id="KW-0539">Nucleus</keyword>
<dbReference type="PANTHER" id="PTHR11256:SF50">
    <property type="entry name" value="APOPTOSIS REGULATOR CED-9"/>
    <property type="match status" value="1"/>
</dbReference>
<dbReference type="InterPro" id="IPR020726">
    <property type="entry name" value="Bcl2_BH2_motif_CS"/>
</dbReference>
<keyword evidence="5" id="KW-0963">Cytoplasm</keyword>
<dbReference type="SMART" id="SM00337">
    <property type="entry name" value="BCL"/>
    <property type="match status" value="1"/>
</dbReference>
<evidence type="ECO:0000313" key="15">
    <source>
        <dbReference type="Proteomes" id="UP001318040"/>
    </source>
</evidence>
<feature type="domain" description="Apoptosis regulator Bcl-2 family BH4" evidence="14">
    <location>
        <begin position="7"/>
        <end position="24"/>
    </location>
</feature>
<dbReference type="GO" id="GO:0005741">
    <property type="term" value="C:mitochondrial outer membrane"/>
    <property type="evidence" value="ECO:0007669"/>
    <property type="project" value="TreeGrafter"/>
</dbReference>
<gene>
    <name evidence="16" type="primary">BCL2L2</name>
</gene>
<evidence type="ECO:0000256" key="8">
    <source>
        <dbReference type="ARBA" id="ARBA00022989"/>
    </source>
</evidence>
<dbReference type="PROSITE" id="PS01080">
    <property type="entry name" value="BH1"/>
    <property type="match status" value="1"/>
</dbReference>
<evidence type="ECO:0000256" key="3">
    <source>
        <dbReference type="ARBA" id="ARBA00004590"/>
    </source>
</evidence>
<dbReference type="InterPro" id="IPR020717">
    <property type="entry name" value="Bcl2_BH1_motif_CS"/>
</dbReference>
<evidence type="ECO:0000256" key="1">
    <source>
        <dbReference type="ARBA" id="ARBA00004173"/>
    </source>
</evidence>
<dbReference type="InterPro" id="IPR026298">
    <property type="entry name" value="Bcl-2_fam"/>
</dbReference>
<dbReference type="KEGG" id="pmrn:116954165"/>
<dbReference type="CDD" id="cd06845">
    <property type="entry name" value="Bcl-2_like"/>
    <property type="match status" value="1"/>
</dbReference>
<dbReference type="PROSITE" id="PS50062">
    <property type="entry name" value="BCL2_FAMILY"/>
    <property type="match status" value="1"/>
</dbReference>
<dbReference type="AlphaFoldDB" id="A0AAJ7U7E2"/>
<evidence type="ECO:0000256" key="12">
    <source>
        <dbReference type="PROSITE-ProRule" id="PRU00025"/>
    </source>
</evidence>
<evidence type="ECO:0000256" key="13">
    <source>
        <dbReference type="SAM" id="MobiDB-lite"/>
    </source>
</evidence>
<dbReference type="InterPro" id="IPR003093">
    <property type="entry name" value="Bcl2_BH4"/>
</dbReference>
<dbReference type="GO" id="GO:0031965">
    <property type="term" value="C:nuclear membrane"/>
    <property type="evidence" value="ECO:0007669"/>
    <property type="project" value="UniProtKB-SubCell"/>
</dbReference>
<dbReference type="InterPro" id="IPR020728">
    <property type="entry name" value="Bcl2_BH3_motif_CS"/>
</dbReference>
<evidence type="ECO:0000313" key="16">
    <source>
        <dbReference type="RefSeq" id="XP_032830534.1"/>
    </source>
</evidence>
<evidence type="ECO:0000256" key="9">
    <source>
        <dbReference type="ARBA" id="ARBA00023128"/>
    </source>
</evidence>
<dbReference type="Pfam" id="PF00452">
    <property type="entry name" value="Bcl-2"/>
    <property type="match status" value="1"/>
</dbReference>
<organism evidence="15 16">
    <name type="scientific">Petromyzon marinus</name>
    <name type="common">Sea lamprey</name>
    <dbReference type="NCBI Taxonomy" id="7757"/>
    <lineage>
        <taxon>Eukaryota</taxon>
        <taxon>Metazoa</taxon>
        <taxon>Chordata</taxon>
        <taxon>Craniata</taxon>
        <taxon>Vertebrata</taxon>
        <taxon>Cyclostomata</taxon>
        <taxon>Hyperoartia</taxon>
        <taxon>Petromyzontiformes</taxon>
        <taxon>Petromyzontidae</taxon>
        <taxon>Petromyzon</taxon>
    </lineage>
</organism>
<dbReference type="GO" id="GO:0001836">
    <property type="term" value="P:release of cytochrome c from mitochondria"/>
    <property type="evidence" value="ECO:0007669"/>
    <property type="project" value="TreeGrafter"/>
</dbReference>
<dbReference type="Proteomes" id="UP001318040">
    <property type="component" value="Chromosome 54"/>
</dbReference>
<evidence type="ECO:0000259" key="14">
    <source>
        <dbReference type="PROSITE" id="PS50063"/>
    </source>
</evidence>
<dbReference type="Gene3D" id="1.10.437.10">
    <property type="entry name" value="Blc2-like"/>
    <property type="match status" value="1"/>
</dbReference>
<evidence type="ECO:0000256" key="7">
    <source>
        <dbReference type="ARBA" id="ARBA00022703"/>
    </source>
</evidence>
<dbReference type="GO" id="GO:0008630">
    <property type="term" value="P:intrinsic apoptotic signaling pathway in response to DNA damage"/>
    <property type="evidence" value="ECO:0007669"/>
    <property type="project" value="TreeGrafter"/>
</dbReference>
<reference evidence="16" key="1">
    <citation type="submission" date="2025-08" db="UniProtKB">
        <authorList>
            <consortium name="RefSeq"/>
        </authorList>
    </citation>
    <scope>IDENTIFICATION</scope>
    <source>
        <tissue evidence="16">Sperm</tissue>
    </source>
</reference>
<comment type="subcellular location">
    <subcellularLocation>
        <location evidence="2">Cytoplasm</location>
    </subcellularLocation>
    <subcellularLocation>
        <location evidence="1">Mitochondrion</location>
    </subcellularLocation>
    <subcellularLocation>
        <location evidence="3">Nucleus membrane</location>
        <topology evidence="3">Single-pass membrane protein</topology>
    </subcellularLocation>
</comment>
<dbReference type="PROSITE" id="PS01258">
    <property type="entry name" value="BH2"/>
    <property type="match status" value="1"/>
</dbReference>
<dbReference type="GO" id="GO:0097192">
    <property type="term" value="P:extrinsic apoptotic signaling pathway in absence of ligand"/>
    <property type="evidence" value="ECO:0007669"/>
    <property type="project" value="TreeGrafter"/>
</dbReference>
<keyword evidence="9" id="KW-0496">Mitochondrion</keyword>
<evidence type="ECO:0000256" key="2">
    <source>
        <dbReference type="ARBA" id="ARBA00004496"/>
    </source>
</evidence>
<keyword evidence="7 12" id="KW-0053">Apoptosis</keyword>
<proteinExistence type="inferred from homology"/>
<keyword evidence="10" id="KW-0472">Membrane</keyword>
<dbReference type="CTD" id="599"/>
<protein>
    <submittedName>
        <fullName evidence="16">Bcl-2-like protein 2</fullName>
    </submittedName>
</protein>
<evidence type="ECO:0000256" key="11">
    <source>
        <dbReference type="ARBA" id="ARBA00023242"/>
    </source>
</evidence>
<dbReference type="PANTHER" id="PTHR11256">
    <property type="entry name" value="BCL-2 RELATED"/>
    <property type="match status" value="1"/>
</dbReference>
<dbReference type="RefSeq" id="XP_032830534.1">
    <property type="nucleotide sequence ID" value="XM_032974643.1"/>
</dbReference>
<dbReference type="PROSITE" id="PS50063">
    <property type="entry name" value="BH4_2"/>
    <property type="match status" value="1"/>
</dbReference>
<dbReference type="Pfam" id="PF02180">
    <property type="entry name" value="BH4"/>
    <property type="match status" value="1"/>
</dbReference>
<evidence type="ECO:0000256" key="5">
    <source>
        <dbReference type="ARBA" id="ARBA00022490"/>
    </source>
</evidence>
<evidence type="ECO:0000256" key="4">
    <source>
        <dbReference type="ARBA" id="ARBA00009458"/>
    </source>
</evidence>
<dbReference type="SUPFAM" id="SSF56854">
    <property type="entry name" value="Bcl-2 inhibitors of programmed cell death"/>
    <property type="match status" value="1"/>
</dbReference>
<keyword evidence="6" id="KW-0812">Transmembrane</keyword>
<dbReference type="InterPro" id="IPR036834">
    <property type="entry name" value="Bcl-2-like_sf"/>
</dbReference>
<accession>A0AAJ7U7E2</accession>
<dbReference type="GeneID" id="116954165"/>
<dbReference type="InterPro" id="IPR002475">
    <property type="entry name" value="Bcl2-like"/>
</dbReference>
<dbReference type="InterPro" id="IPR046371">
    <property type="entry name" value="Bcl-2_BH1-3"/>
</dbReference>
<dbReference type="PRINTS" id="PR01862">
    <property type="entry name" value="BCL2FAMILY"/>
</dbReference>
<dbReference type="GO" id="GO:0042981">
    <property type="term" value="P:regulation of apoptotic process"/>
    <property type="evidence" value="ECO:0007669"/>
    <property type="project" value="InterPro"/>
</dbReference>